<dbReference type="AlphaFoldDB" id="A0AAU6PG18"/>
<dbReference type="PANTHER" id="PTHR40275">
    <property type="entry name" value="SSL7038 PROTEIN"/>
    <property type="match status" value="1"/>
</dbReference>
<dbReference type="SUPFAM" id="SSF47413">
    <property type="entry name" value="lambda repressor-like DNA-binding domains"/>
    <property type="match status" value="1"/>
</dbReference>
<evidence type="ECO:0000259" key="1">
    <source>
        <dbReference type="PROSITE" id="PS50943"/>
    </source>
</evidence>
<proteinExistence type="predicted"/>
<dbReference type="InterPro" id="IPR014057">
    <property type="entry name" value="HI1420"/>
</dbReference>
<dbReference type="InterPro" id="IPR001387">
    <property type="entry name" value="Cro/C1-type_HTH"/>
</dbReference>
<dbReference type="Pfam" id="PF21716">
    <property type="entry name" value="dnstrm_HI1420"/>
    <property type="match status" value="1"/>
</dbReference>
<dbReference type="CDD" id="cd00093">
    <property type="entry name" value="HTH_XRE"/>
    <property type="match status" value="1"/>
</dbReference>
<dbReference type="NCBIfam" id="TIGR02684">
    <property type="entry name" value="dnstrm_HI1420"/>
    <property type="match status" value="1"/>
</dbReference>
<dbReference type="Gene3D" id="1.10.260.40">
    <property type="entry name" value="lambda repressor-like DNA-binding domains"/>
    <property type="match status" value="1"/>
</dbReference>
<dbReference type="GO" id="GO:0003677">
    <property type="term" value="F:DNA binding"/>
    <property type="evidence" value="ECO:0007669"/>
    <property type="project" value="InterPro"/>
</dbReference>
<dbReference type="InterPro" id="IPR010982">
    <property type="entry name" value="Lambda_DNA-bd_dom_sf"/>
</dbReference>
<organism evidence="2">
    <name type="scientific">Catillopecten margaritatus gill symbiont</name>
    <dbReference type="NCBI Taxonomy" id="3083288"/>
    <lineage>
        <taxon>Bacteria</taxon>
        <taxon>Pseudomonadati</taxon>
        <taxon>Pseudomonadota</taxon>
        <taxon>Gammaproteobacteria</taxon>
        <taxon>sulfur-oxidizing symbionts</taxon>
    </lineage>
</organism>
<evidence type="ECO:0000313" key="2">
    <source>
        <dbReference type="EMBL" id="WXT99970.1"/>
    </source>
</evidence>
<accession>A0AAU6PG18</accession>
<dbReference type="PROSITE" id="PS50943">
    <property type="entry name" value="HTH_CROC1"/>
    <property type="match status" value="1"/>
</dbReference>
<gene>
    <name evidence="2" type="ORF">Ctma_0676</name>
</gene>
<dbReference type="EMBL" id="CP138327">
    <property type="protein sequence ID" value="WXT99970.1"/>
    <property type="molecule type" value="Genomic_DNA"/>
</dbReference>
<reference evidence="2" key="1">
    <citation type="submission" date="2023-10" db="EMBL/GenBank/DDBJ databases">
        <title>The first scallop-associated chemosynthetic bacterial symbiont.</title>
        <authorList>
            <person name="Lin Y.-T."/>
            <person name="Sun J."/>
            <person name="Ip J.C.-H."/>
            <person name="He X."/>
            <person name="Gao Z.-M."/>
            <person name="Perez M."/>
            <person name="Xu T."/>
            <person name="Qian P.-Y."/>
            <person name="Qiu J.-W."/>
        </authorList>
    </citation>
    <scope>NUCLEOTIDE SEQUENCE</scope>
    <source>
        <strain evidence="2">Gill1</strain>
    </source>
</reference>
<feature type="domain" description="HTH cro/C1-type" evidence="1">
    <location>
        <begin position="54"/>
        <end position="97"/>
    </location>
</feature>
<name>A0AAU6PG18_9GAMM</name>
<protein>
    <recommendedName>
        <fullName evidence="1">HTH cro/C1-type domain-containing protein</fullName>
    </recommendedName>
</protein>
<dbReference type="PANTHER" id="PTHR40275:SF1">
    <property type="entry name" value="SSL7038 PROTEIN"/>
    <property type="match status" value="1"/>
</dbReference>
<sequence length="98" mass="10998">MGLDKKKIDQLPEFNIADHINTADEAQEYLQEALREGLSSWLVSLGDIAKSVGMKELAERSGLHRENIYRVFKEGANPSVKTVDKLIKAMGIRLKMVV</sequence>